<dbReference type="PANTHER" id="PTHR47939:SF7">
    <property type="entry name" value="REPEAT-CONTAINING PROTEIN, PUTATIVE-RELATED"/>
    <property type="match status" value="1"/>
</dbReference>
<evidence type="ECO:0000256" key="1">
    <source>
        <dbReference type="ARBA" id="ARBA00007626"/>
    </source>
</evidence>
<dbReference type="AlphaFoldDB" id="A0A9Q1JT40"/>
<dbReference type="Proteomes" id="UP001153076">
    <property type="component" value="Unassembled WGS sequence"/>
</dbReference>
<organism evidence="2 3">
    <name type="scientific">Carnegiea gigantea</name>
    <dbReference type="NCBI Taxonomy" id="171969"/>
    <lineage>
        <taxon>Eukaryota</taxon>
        <taxon>Viridiplantae</taxon>
        <taxon>Streptophyta</taxon>
        <taxon>Embryophyta</taxon>
        <taxon>Tracheophyta</taxon>
        <taxon>Spermatophyta</taxon>
        <taxon>Magnoliopsida</taxon>
        <taxon>eudicotyledons</taxon>
        <taxon>Gunneridae</taxon>
        <taxon>Pentapetalae</taxon>
        <taxon>Caryophyllales</taxon>
        <taxon>Cactineae</taxon>
        <taxon>Cactaceae</taxon>
        <taxon>Cactoideae</taxon>
        <taxon>Echinocereeae</taxon>
        <taxon>Carnegiea</taxon>
    </lineage>
</organism>
<comment type="caution">
    <text evidence="2">The sequence shown here is derived from an EMBL/GenBank/DDBJ whole genome shotgun (WGS) entry which is preliminary data.</text>
</comment>
<keyword evidence="3" id="KW-1185">Reference proteome</keyword>
<evidence type="ECO:0008006" key="4">
    <source>
        <dbReference type="Google" id="ProtNLM"/>
    </source>
</evidence>
<evidence type="ECO:0000313" key="3">
    <source>
        <dbReference type="Proteomes" id="UP001153076"/>
    </source>
</evidence>
<evidence type="ECO:0000313" key="2">
    <source>
        <dbReference type="EMBL" id="KAJ8430435.1"/>
    </source>
</evidence>
<protein>
    <recommendedName>
        <fullName evidence="4">Pentatricopeptide repeat-containing protein</fullName>
    </recommendedName>
</protein>
<sequence length="155" mass="17552">MAVTITMRDPDKLFEVSKENAHNRLVIEDKYAFEDAVLRLAGRGGYDYIDHLLEHQKSLPQGRREGFVVRIIMLYGKAGMIEYAMNTFYGMHLFGCTRTVKSLNATLKALTQMCNLAVICLFLEEVPWKLGIRLDVVSVNIVISTFCDMGILDKG</sequence>
<accession>A0A9Q1JT40</accession>
<dbReference type="InterPro" id="IPR050667">
    <property type="entry name" value="PPR-containing_protein"/>
</dbReference>
<reference evidence="2" key="1">
    <citation type="submission" date="2022-04" db="EMBL/GenBank/DDBJ databases">
        <title>Carnegiea gigantea Genome sequencing and assembly v2.</title>
        <authorList>
            <person name="Copetti D."/>
            <person name="Sanderson M.J."/>
            <person name="Burquez A."/>
            <person name="Wojciechowski M.F."/>
        </authorList>
    </citation>
    <scope>NUCLEOTIDE SEQUENCE</scope>
    <source>
        <strain evidence="2">SGP5-SGP5p</strain>
        <tissue evidence="2">Aerial part</tissue>
    </source>
</reference>
<dbReference type="InterPro" id="IPR011990">
    <property type="entry name" value="TPR-like_helical_dom_sf"/>
</dbReference>
<comment type="similarity">
    <text evidence="1">Belongs to the PPR family. P subfamily.</text>
</comment>
<dbReference type="OrthoDB" id="185373at2759"/>
<gene>
    <name evidence="2" type="ORF">Cgig2_025862</name>
</gene>
<dbReference type="PANTHER" id="PTHR47939">
    <property type="entry name" value="MEMBRANE-ASSOCIATED SALT-INDUCIBLE PROTEIN-LIKE"/>
    <property type="match status" value="1"/>
</dbReference>
<dbReference type="Gene3D" id="1.25.40.10">
    <property type="entry name" value="Tetratricopeptide repeat domain"/>
    <property type="match status" value="1"/>
</dbReference>
<proteinExistence type="inferred from homology"/>
<dbReference type="EMBL" id="JAKOGI010000795">
    <property type="protein sequence ID" value="KAJ8430435.1"/>
    <property type="molecule type" value="Genomic_DNA"/>
</dbReference>
<name>A0A9Q1JT40_9CARY</name>